<comment type="function">
    <text evidence="8">Endoglycosidase that releases N-glycans from glycoproteins by cleaving the beta-1,4-glycosidic bond in the N,N'-diacetylchitobiose core. Involved in the processing of free oligosaccharides in the cytosol.</text>
</comment>
<keyword evidence="4" id="KW-0963">Cytoplasm</keyword>
<dbReference type="FunFam" id="3.20.20.80:FF:000043">
    <property type="entry name" value="cytosolic endo-beta-N-acetylglucosaminidase"/>
    <property type="match status" value="1"/>
</dbReference>
<keyword evidence="5" id="KW-0378">Hydrolase</keyword>
<dbReference type="PANTHER" id="PTHR13246">
    <property type="entry name" value="ENDO BETA N-ACETYLGLUCOSAMINIDASE"/>
    <property type="match status" value="1"/>
</dbReference>
<proteinExistence type="inferred from homology"/>
<dbReference type="KEGG" id="apln:112906493"/>
<evidence type="ECO:0000256" key="3">
    <source>
        <dbReference type="ARBA" id="ARBA00012566"/>
    </source>
</evidence>
<evidence type="ECO:0000256" key="2">
    <source>
        <dbReference type="ARBA" id="ARBA00007849"/>
    </source>
</evidence>
<reference evidence="12 13" key="1">
    <citation type="submission" date="2025-04" db="UniProtKB">
        <authorList>
            <consortium name="RefSeq"/>
        </authorList>
    </citation>
    <scope>IDENTIFICATION</scope>
    <source>
        <tissue evidence="12 13">Entire body</tissue>
    </source>
</reference>
<dbReference type="RefSeq" id="XP_025836492.1">
    <property type="nucleotide sequence ID" value="XM_025980707.1"/>
</dbReference>
<keyword evidence="6" id="KW-0326">Glycosidase</keyword>
<dbReference type="GO" id="GO:0005829">
    <property type="term" value="C:cytosol"/>
    <property type="evidence" value="ECO:0007669"/>
    <property type="project" value="UniProtKB-SubCell"/>
</dbReference>
<feature type="domain" description="Cytosolic endo-beta-N-acetylglucosaminidase TIM barrel" evidence="10">
    <location>
        <begin position="104"/>
        <end position="371"/>
    </location>
</feature>
<dbReference type="Gene3D" id="3.20.20.80">
    <property type="entry name" value="Glycosidases"/>
    <property type="match status" value="1"/>
</dbReference>
<comment type="subcellular location">
    <subcellularLocation>
        <location evidence="1">Cytoplasm</location>
        <location evidence="1">Cytosol</location>
    </subcellularLocation>
</comment>
<dbReference type="EC" id="3.2.1.96" evidence="3"/>
<evidence type="ECO:0000256" key="4">
    <source>
        <dbReference type="ARBA" id="ARBA00022490"/>
    </source>
</evidence>
<evidence type="ECO:0000313" key="11">
    <source>
        <dbReference type="Proteomes" id="UP000192223"/>
    </source>
</evidence>
<protein>
    <recommendedName>
        <fullName evidence="9">Cytosolic endo-beta-N-acetylglucosaminidase</fullName>
        <ecNumber evidence="3">3.2.1.96</ecNumber>
    </recommendedName>
</protein>
<dbReference type="GO" id="GO:0033925">
    <property type="term" value="F:mannosyl-glycoprotein endo-beta-N-acetylglucosaminidase activity"/>
    <property type="evidence" value="ECO:0007669"/>
    <property type="project" value="UniProtKB-EC"/>
</dbReference>
<evidence type="ECO:0000256" key="6">
    <source>
        <dbReference type="ARBA" id="ARBA00023295"/>
    </source>
</evidence>
<evidence type="ECO:0000259" key="10">
    <source>
        <dbReference type="Pfam" id="PF03644"/>
    </source>
</evidence>
<sequence>MSNNVQNSDHYSHDYSWSERVCSPITTLSEAWTCLENLPRWINNIIELIPRSSMAIKCTDLECHVENDKFGPIIRTHHNSVPRTLICHDMKGGYIQDKFTGPVLEGNGYAFYRWAQIDSFVYFSHHLITIPPLGWINVAHRNGVKILGTFITEWDSGKFICEEILKSPEAIKKFANILADLCVTYKIDGWLLNIENSISNPLKLIDFVEYLTRLLHIRRPGSLIIWYDSVTKDGKLSWQNELNDFNRSFFDVCDGIFVNYTWNETNLQQTVKEAKHRNLDVYIGVDVFGRNFFGGGHFNTYLAAEKIRQYNLSMAIFAQGWTHETLEKEPRETFMERFLDRDNAFWRSLWPYLYTHLPTLTFHTTFYCGSDKEYYRLNSQELQLTRFLHGKGKSREDFEVATLIDTCNCLQMHFDGKYTSCVISRGHLDGHNYVHHLFSCDIHVNGDAIIYTYTKPHNDAFDNLSIVLLIQNSSGSYEKIVCHSVDQVKLQNSVTLTEINETNSEEVINKIAIAHHYYPKEWRLRCFEVHLYDCKIIEIGAKIEKGNSVCLCGFGIADMS</sequence>
<dbReference type="InterPro" id="IPR032979">
    <property type="entry name" value="ENGase"/>
</dbReference>
<evidence type="ECO:0000256" key="9">
    <source>
        <dbReference type="ARBA" id="ARBA00072457"/>
    </source>
</evidence>
<dbReference type="InterPro" id="IPR017853">
    <property type="entry name" value="GH"/>
</dbReference>
<name>A0A7F5RKF8_AGRPL</name>
<keyword evidence="11" id="KW-1185">Reference proteome</keyword>
<dbReference type="CTD" id="64772"/>
<dbReference type="CDD" id="cd06547">
    <property type="entry name" value="GH85_ENGase"/>
    <property type="match status" value="1"/>
</dbReference>
<dbReference type="Pfam" id="PF03644">
    <property type="entry name" value="Glyco_hydro_85"/>
    <property type="match status" value="1"/>
</dbReference>
<dbReference type="InterPro" id="IPR005201">
    <property type="entry name" value="TIM_ENGase"/>
</dbReference>
<evidence type="ECO:0000313" key="13">
    <source>
        <dbReference type="RefSeq" id="XP_025836492.1"/>
    </source>
</evidence>
<comment type="similarity">
    <text evidence="2">Belongs to the glycosyl hydrolase 85 family.</text>
</comment>
<dbReference type="GeneID" id="112906493"/>
<evidence type="ECO:0000313" key="12">
    <source>
        <dbReference type="RefSeq" id="XP_025836491.1"/>
    </source>
</evidence>
<evidence type="ECO:0000256" key="7">
    <source>
        <dbReference type="ARBA" id="ARBA00034414"/>
    </source>
</evidence>
<evidence type="ECO:0000256" key="5">
    <source>
        <dbReference type="ARBA" id="ARBA00022801"/>
    </source>
</evidence>
<dbReference type="SUPFAM" id="SSF51445">
    <property type="entry name" value="(Trans)glycosidases"/>
    <property type="match status" value="1"/>
</dbReference>
<evidence type="ECO:0000256" key="1">
    <source>
        <dbReference type="ARBA" id="ARBA00004514"/>
    </source>
</evidence>
<dbReference type="AlphaFoldDB" id="A0A7F5RKF8"/>
<comment type="catalytic activity">
    <reaction evidence="7">
        <text>an N(4)-(oligosaccharide-(1-&gt;3)-[oligosaccharide-(1-&gt;6)]-beta-D-Man-(1-&gt;4)-beta-D-GlcNAc-(1-&gt;4)-alpha-D-GlcNAc)-L-asparaginyl-[protein] + H2O = an oligosaccharide-(1-&gt;3)-[oligosaccharide-(1-&gt;6)]-beta-D-Man-(1-&gt;4)-D-GlcNAc + N(4)-(N-acetyl-beta-D-glucosaminyl)-L-asparaginyl-[protein]</text>
        <dbReference type="Rhea" id="RHEA:73067"/>
        <dbReference type="Rhea" id="RHEA-COMP:12603"/>
        <dbReference type="Rhea" id="RHEA-COMP:18176"/>
        <dbReference type="ChEBI" id="CHEBI:15377"/>
        <dbReference type="ChEBI" id="CHEBI:132248"/>
        <dbReference type="ChEBI" id="CHEBI:192714"/>
        <dbReference type="ChEBI" id="CHEBI:192715"/>
        <dbReference type="EC" id="3.2.1.96"/>
    </reaction>
</comment>
<dbReference type="RefSeq" id="XP_025836491.1">
    <property type="nucleotide sequence ID" value="XM_025980706.1"/>
</dbReference>
<gene>
    <name evidence="12 13" type="primary">LOC112906493</name>
</gene>
<dbReference type="Proteomes" id="UP000192223">
    <property type="component" value="Unplaced"/>
</dbReference>
<dbReference type="OrthoDB" id="284473at2759"/>
<dbReference type="PANTHER" id="PTHR13246:SF1">
    <property type="entry name" value="CYTOSOLIC ENDO-BETA-N-ACETYLGLUCOSAMINIDASE"/>
    <property type="match status" value="1"/>
</dbReference>
<evidence type="ECO:0000256" key="8">
    <source>
        <dbReference type="ARBA" id="ARBA00054935"/>
    </source>
</evidence>
<accession>A0A7F5RKF8</accession>
<organism evidence="11 13">
    <name type="scientific">Agrilus planipennis</name>
    <name type="common">Emerald ash borer</name>
    <name type="synonym">Agrilus marcopoli</name>
    <dbReference type="NCBI Taxonomy" id="224129"/>
    <lineage>
        <taxon>Eukaryota</taxon>
        <taxon>Metazoa</taxon>
        <taxon>Ecdysozoa</taxon>
        <taxon>Arthropoda</taxon>
        <taxon>Hexapoda</taxon>
        <taxon>Insecta</taxon>
        <taxon>Pterygota</taxon>
        <taxon>Neoptera</taxon>
        <taxon>Endopterygota</taxon>
        <taxon>Coleoptera</taxon>
        <taxon>Polyphaga</taxon>
        <taxon>Elateriformia</taxon>
        <taxon>Buprestoidea</taxon>
        <taxon>Buprestidae</taxon>
        <taxon>Agrilinae</taxon>
        <taxon>Agrilus</taxon>
    </lineage>
</organism>